<proteinExistence type="predicted"/>
<gene>
    <name evidence="1" type="ORF">NK667_17260</name>
</gene>
<keyword evidence="2" id="KW-1185">Reference proteome</keyword>
<dbReference type="RefSeq" id="WP_236708607.1">
    <property type="nucleotide sequence ID" value="NZ_CP101125.1"/>
</dbReference>
<reference evidence="1" key="1">
    <citation type="submission" date="2022-07" db="EMBL/GenBank/DDBJ databases">
        <title>Pseudomonas nunamit sp. nov. an antifungal species isolated from Greenland.</title>
        <authorList>
            <person name="Ntana F."/>
            <person name="Hennessy R.C."/>
            <person name="Zervas A."/>
            <person name="Stougaard P."/>
        </authorList>
    </citation>
    <scope>NUCLEOTIDE SEQUENCE</scope>
    <source>
        <strain evidence="1">In5</strain>
    </source>
</reference>
<evidence type="ECO:0000313" key="1">
    <source>
        <dbReference type="EMBL" id="UTO11926.1"/>
    </source>
</evidence>
<dbReference type="EMBL" id="CP101125">
    <property type="protein sequence ID" value="UTO11926.1"/>
    <property type="molecule type" value="Genomic_DNA"/>
</dbReference>
<evidence type="ECO:0000313" key="2">
    <source>
        <dbReference type="Proteomes" id="UP001059607"/>
    </source>
</evidence>
<name>A0ABY5E814_9PSED</name>
<accession>A0ABY5E814</accession>
<sequence>MACQQLSYNGAFGRINVAKLLGKAGEAFKADPRIVGFPYLVFEQSRADDPNSH</sequence>
<protein>
    <submittedName>
        <fullName evidence="1">Uncharacterized protein</fullName>
    </submittedName>
</protein>
<dbReference type="Proteomes" id="UP001059607">
    <property type="component" value="Chromosome"/>
</dbReference>
<organism evidence="1 2">
    <name type="scientific">Pseudomonas nunensis</name>
    <dbReference type="NCBI Taxonomy" id="2961896"/>
    <lineage>
        <taxon>Bacteria</taxon>
        <taxon>Pseudomonadati</taxon>
        <taxon>Pseudomonadota</taxon>
        <taxon>Gammaproteobacteria</taxon>
        <taxon>Pseudomonadales</taxon>
        <taxon>Pseudomonadaceae</taxon>
        <taxon>Pseudomonas</taxon>
    </lineage>
</organism>